<feature type="region of interest" description="Disordered" evidence="1">
    <location>
        <begin position="1"/>
        <end position="54"/>
    </location>
</feature>
<accession>Q4SQE5</accession>
<protein>
    <submittedName>
        <fullName evidence="2">Chromosome 4 SCAF14533, whole genome shotgun sequence</fullName>
    </submittedName>
</protein>
<evidence type="ECO:0000256" key="1">
    <source>
        <dbReference type="SAM" id="MobiDB-lite"/>
    </source>
</evidence>
<organism evidence="2">
    <name type="scientific">Tetraodon nigroviridis</name>
    <name type="common">Spotted green pufferfish</name>
    <name type="synonym">Chelonodon nigroviridis</name>
    <dbReference type="NCBI Taxonomy" id="99883"/>
    <lineage>
        <taxon>Eukaryota</taxon>
        <taxon>Metazoa</taxon>
        <taxon>Chordata</taxon>
        <taxon>Craniata</taxon>
        <taxon>Vertebrata</taxon>
        <taxon>Euteleostomi</taxon>
        <taxon>Actinopterygii</taxon>
        <taxon>Neopterygii</taxon>
        <taxon>Teleostei</taxon>
        <taxon>Neoteleostei</taxon>
        <taxon>Acanthomorphata</taxon>
        <taxon>Eupercaria</taxon>
        <taxon>Tetraodontiformes</taxon>
        <taxon>Tetradontoidea</taxon>
        <taxon>Tetraodontidae</taxon>
        <taxon>Tetraodon</taxon>
    </lineage>
</organism>
<evidence type="ECO:0000313" key="2">
    <source>
        <dbReference type="EMBL" id="CAF97137.1"/>
    </source>
</evidence>
<reference evidence="2" key="1">
    <citation type="journal article" date="2004" name="Nature">
        <title>Genome duplication in the teleost fish Tetraodon nigroviridis reveals the early vertebrate proto-karyotype.</title>
        <authorList>
            <person name="Jaillon O."/>
            <person name="Aury J.-M."/>
            <person name="Brunet F."/>
            <person name="Petit J.-L."/>
            <person name="Stange-Thomann N."/>
            <person name="Mauceli E."/>
            <person name="Bouneau L."/>
            <person name="Fischer C."/>
            <person name="Ozouf-Costaz C."/>
            <person name="Bernot A."/>
            <person name="Nicaud S."/>
            <person name="Jaffe D."/>
            <person name="Fisher S."/>
            <person name="Lutfalla G."/>
            <person name="Dossat C."/>
            <person name="Segurens B."/>
            <person name="Dasilva C."/>
            <person name="Salanoubat M."/>
            <person name="Levy M."/>
            <person name="Boudet N."/>
            <person name="Castellano S."/>
            <person name="Anthouard V."/>
            <person name="Jubin C."/>
            <person name="Castelli V."/>
            <person name="Katinka M."/>
            <person name="Vacherie B."/>
            <person name="Biemont C."/>
            <person name="Skalli Z."/>
            <person name="Cattolico L."/>
            <person name="Poulain J."/>
            <person name="De Berardinis V."/>
            <person name="Cruaud C."/>
            <person name="Duprat S."/>
            <person name="Brottier P."/>
            <person name="Coutanceau J.-P."/>
            <person name="Gouzy J."/>
            <person name="Parra G."/>
            <person name="Lardier G."/>
            <person name="Chapple C."/>
            <person name="McKernan K.J."/>
            <person name="McEwan P."/>
            <person name="Bosak S."/>
            <person name="Kellis M."/>
            <person name="Volff J.-N."/>
            <person name="Guigo R."/>
            <person name="Zody M.C."/>
            <person name="Mesirov J."/>
            <person name="Lindblad-Toh K."/>
            <person name="Birren B."/>
            <person name="Nusbaum C."/>
            <person name="Kahn D."/>
            <person name="Robinson-Rechavi M."/>
            <person name="Laudet V."/>
            <person name="Schachter V."/>
            <person name="Quetier F."/>
            <person name="Saurin W."/>
            <person name="Scarpelli C."/>
            <person name="Wincker P."/>
            <person name="Lander E.S."/>
            <person name="Weissenbach J."/>
            <person name="Roest Crollius H."/>
        </authorList>
    </citation>
    <scope>NUCLEOTIDE SEQUENCE [LARGE SCALE GENOMIC DNA]</scope>
</reference>
<feature type="compositionally biased region" description="Basic and acidic residues" evidence="1">
    <location>
        <begin position="22"/>
        <end position="45"/>
    </location>
</feature>
<dbReference type="EMBL" id="CAAE01014533">
    <property type="protein sequence ID" value="CAF97137.1"/>
    <property type="molecule type" value="Genomic_DNA"/>
</dbReference>
<reference evidence="2" key="2">
    <citation type="submission" date="2004-02" db="EMBL/GenBank/DDBJ databases">
        <authorList>
            <consortium name="Genoscope"/>
            <consortium name="Whitehead Institute Centre for Genome Research"/>
        </authorList>
    </citation>
    <scope>NUCLEOTIDE SEQUENCE</scope>
</reference>
<dbReference type="KEGG" id="tng:GSTEN00014405G001"/>
<feature type="compositionally biased region" description="Basic residues" evidence="1">
    <location>
        <begin position="12"/>
        <end position="21"/>
    </location>
</feature>
<proteinExistence type="predicted"/>
<dbReference type="AlphaFoldDB" id="Q4SQE5"/>
<gene>
    <name evidence="2" type="ORF">GSTENG00014405001</name>
</gene>
<sequence>MQISPDANIASVRRKKVSHTKQSREKQKEKECNRKRQHTLLEQKTDYSGQEHTQTNFGETHTRTYLSWHQLVNTDSLKLLFTRLTQLEMVEAQGQVSEYQSAKEGEKKETVEYYLPRLQNNELQQGQVLDKTGYNVRLNTTMFNLALMPEAGGFI</sequence>
<name>Q4SQE5_TETNG</name>